<dbReference type="InterPro" id="IPR036249">
    <property type="entry name" value="Thioredoxin-like_sf"/>
</dbReference>
<dbReference type="EMBL" id="CM008971">
    <property type="protein sequence ID" value="PNW77899.1"/>
    <property type="molecule type" value="Genomic_DNA"/>
</dbReference>
<dbReference type="PANTHER" id="PTHR43601:SF32">
    <property type="entry name" value="THIOREDOXIN-LIKE 2-2, CHLOROPLASTIC"/>
    <property type="match status" value="1"/>
</dbReference>
<dbReference type="OMA" id="CRIPTND"/>
<dbReference type="Proteomes" id="UP000006906">
    <property type="component" value="Chromosome 10"/>
</dbReference>
<evidence type="ECO:0000313" key="3">
    <source>
        <dbReference type="Proteomes" id="UP000006906"/>
    </source>
</evidence>
<evidence type="ECO:0000256" key="1">
    <source>
        <dbReference type="ARBA" id="ARBA00008987"/>
    </source>
</evidence>
<dbReference type="InParanoid" id="A8I0I4"/>
<dbReference type="RefSeq" id="XP_001698369.1">
    <property type="nucleotide sequence ID" value="XM_001698317.2"/>
</dbReference>
<dbReference type="InterPro" id="IPR013766">
    <property type="entry name" value="Thioredoxin_domain"/>
</dbReference>
<dbReference type="KEGG" id="cre:CHLRE_10g456250v5"/>
<dbReference type="AlphaFoldDB" id="A8I0I4"/>
<dbReference type="STRING" id="3055.A8I0I4"/>
<keyword evidence="3" id="KW-1185">Reference proteome</keyword>
<dbReference type="PROSITE" id="PS51352">
    <property type="entry name" value="THIOREDOXIN_2"/>
    <property type="match status" value="1"/>
</dbReference>
<accession>A8I0I4</accession>
<reference evidence="2 3" key="1">
    <citation type="journal article" date="2007" name="Science">
        <title>The Chlamydomonas genome reveals the evolution of key animal and plant functions.</title>
        <authorList>
            <person name="Merchant S.S."/>
            <person name="Prochnik S.E."/>
            <person name="Vallon O."/>
            <person name="Harris E.H."/>
            <person name="Karpowicz S.J."/>
            <person name="Witman G.B."/>
            <person name="Terry A."/>
            <person name="Salamov A."/>
            <person name="Fritz-Laylin L.K."/>
            <person name="Marechal-Drouard L."/>
            <person name="Marshall W.F."/>
            <person name="Qu L.H."/>
            <person name="Nelson D.R."/>
            <person name="Sanderfoot A.A."/>
            <person name="Spalding M.H."/>
            <person name="Kapitonov V.V."/>
            <person name="Ren Q."/>
            <person name="Ferris P."/>
            <person name="Lindquist E."/>
            <person name="Shapiro H."/>
            <person name="Lucas S.M."/>
            <person name="Grimwood J."/>
            <person name="Schmutz J."/>
            <person name="Cardol P."/>
            <person name="Cerutti H."/>
            <person name="Chanfreau G."/>
            <person name="Chen C.L."/>
            <person name="Cognat V."/>
            <person name="Croft M.T."/>
            <person name="Dent R."/>
            <person name="Dutcher S."/>
            <person name="Fernandez E."/>
            <person name="Fukuzawa H."/>
            <person name="Gonzalez-Ballester D."/>
            <person name="Gonzalez-Halphen D."/>
            <person name="Hallmann A."/>
            <person name="Hanikenne M."/>
            <person name="Hippler M."/>
            <person name="Inwood W."/>
            <person name="Jabbari K."/>
            <person name="Kalanon M."/>
            <person name="Kuras R."/>
            <person name="Lefebvre P.A."/>
            <person name="Lemaire S.D."/>
            <person name="Lobanov A.V."/>
            <person name="Lohr M."/>
            <person name="Manuell A."/>
            <person name="Meier I."/>
            <person name="Mets L."/>
            <person name="Mittag M."/>
            <person name="Mittelmeier T."/>
            <person name="Moroney J.V."/>
            <person name="Moseley J."/>
            <person name="Napoli C."/>
            <person name="Nedelcu A.M."/>
            <person name="Niyogi K."/>
            <person name="Novoselov S.V."/>
            <person name="Paulsen I.T."/>
            <person name="Pazour G."/>
            <person name="Purton S."/>
            <person name="Ral J.P."/>
            <person name="Riano-Pachon D.M."/>
            <person name="Riekhof W."/>
            <person name="Rymarquis L."/>
            <person name="Schroda M."/>
            <person name="Stern D."/>
            <person name="Umen J."/>
            <person name="Willows R."/>
            <person name="Wilson N."/>
            <person name="Zimmer S.L."/>
            <person name="Allmer J."/>
            <person name="Balk J."/>
            <person name="Bisova K."/>
            <person name="Chen C.J."/>
            <person name="Elias M."/>
            <person name="Gendler K."/>
            <person name="Hauser C."/>
            <person name="Lamb M.R."/>
            <person name="Ledford H."/>
            <person name="Long J.C."/>
            <person name="Minagawa J."/>
            <person name="Page M.D."/>
            <person name="Pan J."/>
            <person name="Pootakham W."/>
            <person name="Roje S."/>
            <person name="Rose A."/>
            <person name="Stahlberg E."/>
            <person name="Terauchi A.M."/>
            <person name="Yang P."/>
            <person name="Ball S."/>
            <person name="Bowler C."/>
            <person name="Dieckmann C.L."/>
            <person name="Gladyshev V.N."/>
            <person name="Green P."/>
            <person name="Jorgensen R."/>
            <person name="Mayfield S."/>
            <person name="Mueller-Roeber B."/>
            <person name="Rajamani S."/>
            <person name="Sayre R.T."/>
            <person name="Brokstein P."/>
            <person name="Dubchak I."/>
            <person name="Goodstein D."/>
            <person name="Hornick L."/>
            <person name="Huang Y.W."/>
            <person name="Jhaveri J."/>
            <person name="Luo Y."/>
            <person name="Martinez D."/>
            <person name="Ngau W.C."/>
            <person name="Otillar B."/>
            <person name="Poliakov A."/>
            <person name="Porter A."/>
            <person name="Szajkowski L."/>
            <person name="Werner G."/>
            <person name="Zhou K."/>
            <person name="Grigoriev I.V."/>
            <person name="Rokhsar D.S."/>
            <person name="Grossman A.R."/>
        </authorList>
    </citation>
    <scope>NUCLEOTIDE SEQUENCE [LARGE SCALE GENOMIC DNA]</scope>
    <source>
        <strain evidence="3">CC-503</strain>
    </source>
</reference>
<evidence type="ECO:0000313" key="2">
    <source>
        <dbReference type="EMBL" id="PNW77899.1"/>
    </source>
</evidence>
<dbReference type="PaxDb" id="3055-EDP07862"/>
<organism evidence="2 3">
    <name type="scientific">Chlamydomonas reinhardtii</name>
    <name type="common">Chlamydomonas smithii</name>
    <dbReference type="NCBI Taxonomy" id="3055"/>
    <lineage>
        <taxon>Eukaryota</taxon>
        <taxon>Viridiplantae</taxon>
        <taxon>Chlorophyta</taxon>
        <taxon>core chlorophytes</taxon>
        <taxon>Chlorophyceae</taxon>
        <taxon>CS clade</taxon>
        <taxon>Chlamydomonadales</taxon>
        <taxon>Chlamydomonadaceae</taxon>
        <taxon>Chlamydomonas</taxon>
    </lineage>
</organism>
<dbReference type="GeneID" id="5723925"/>
<dbReference type="SUPFAM" id="SSF52833">
    <property type="entry name" value="Thioredoxin-like"/>
    <property type="match status" value="1"/>
</dbReference>
<dbReference type="HOGENOM" id="CLU_1290597_0_0_1"/>
<proteinExistence type="inferred from homology"/>
<dbReference type="PANTHER" id="PTHR43601">
    <property type="entry name" value="THIOREDOXIN, MITOCHONDRIAL"/>
    <property type="match status" value="1"/>
</dbReference>
<dbReference type="GO" id="GO:0045454">
    <property type="term" value="P:cell redox homeostasis"/>
    <property type="evidence" value="ECO:0000318"/>
    <property type="project" value="GO_Central"/>
</dbReference>
<dbReference type="Gramene" id="PNW77899">
    <property type="protein sequence ID" value="PNW77899"/>
    <property type="gene ID" value="CHLRE_10g456250v5"/>
</dbReference>
<dbReference type="Pfam" id="PF00085">
    <property type="entry name" value="Thioredoxin"/>
    <property type="match status" value="1"/>
</dbReference>
<name>A8I0I4_CHLRE</name>
<dbReference type="Gene3D" id="3.40.30.10">
    <property type="entry name" value="Glutaredoxin"/>
    <property type="match status" value="1"/>
</dbReference>
<comment type="similarity">
    <text evidence="1">Belongs to the thioredoxin family.</text>
</comment>
<dbReference type="SMR" id="A8I0I4"/>
<dbReference type="OrthoDB" id="10263751at2759"/>
<protein>
    <submittedName>
        <fullName evidence="2">Uncharacterized protein</fullName>
    </submittedName>
</protein>
<gene>
    <name evidence="2" type="ORF">CHLRE_10g456250v5</name>
</gene>
<sequence length="214" mass="23228">MIVSQSKPTFACGRASSARTVAVCVHRLPRPSTSPRTVLVSSTVTDAVEPSANATGTGSAASISIEEAPADGRVPWYKKPCLWQELTSVEELEAAISAPNSNGKMTVIDFYAGWCACCKSSFPALCRIPTNDFMSQHFNFYKANIEEGNLASYIKKKGVRGIPHVLVFHPDGSDCIGMSGAFKKMEALRKNLDFIARAEKKSFVLDPNGFVMNR</sequence>